<dbReference type="Proteomes" id="UP000308600">
    <property type="component" value="Unassembled WGS sequence"/>
</dbReference>
<evidence type="ECO:0000313" key="2">
    <source>
        <dbReference type="Proteomes" id="UP000308600"/>
    </source>
</evidence>
<proteinExistence type="predicted"/>
<reference evidence="1 2" key="1">
    <citation type="journal article" date="2019" name="Nat. Ecol. Evol.">
        <title>Megaphylogeny resolves global patterns of mushroom evolution.</title>
        <authorList>
            <person name="Varga T."/>
            <person name="Krizsan K."/>
            <person name="Foldi C."/>
            <person name="Dima B."/>
            <person name="Sanchez-Garcia M."/>
            <person name="Sanchez-Ramirez S."/>
            <person name="Szollosi G.J."/>
            <person name="Szarkandi J.G."/>
            <person name="Papp V."/>
            <person name="Albert L."/>
            <person name="Andreopoulos W."/>
            <person name="Angelini C."/>
            <person name="Antonin V."/>
            <person name="Barry K.W."/>
            <person name="Bougher N.L."/>
            <person name="Buchanan P."/>
            <person name="Buyck B."/>
            <person name="Bense V."/>
            <person name="Catcheside P."/>
            <person name="Chovatia M."/>
            <person name="Cooper J."/>
            <person name="Damon W."/>
            <person name="Desjardin D."/>
            <person name="Finy P."/>
            <person name="Geml J."/>
            <person name="Haridas S."/>
            <person name="Hughes K."/>
            <person name="Justo A."/>
            <person name="Karasinski D."/>
            <person name="Kautmanova I."/>
            <person name="Kiss B."/>
            <person name="Kocsube S."/>
            <person name="Kotiranta H."/>
            <person name="LaButti K.M."/>
            <person name="Lechner B.E."/>
            <person name="Liimatainen K."/>
            <person name="Lipzen A."/>
            <person name="Lukacs Z."/>
            <person name="Mihaltcheva S."/>
            <person name="Morgado L.N."/>
            <person name="Niskanen T."/>
            <person name="Noordeloos M.E."/>
            <person name="Ohm R.A."/>
            <person name="Ortiz-Santana B."/>
            <person name="Ovrebo C."/>
            <person name="Racz N."/>
            <person name="Riley R."/>
            <person name="Savchenko A."/>
            <person name="Shiryaev A."/>
            <person name="Soop K."/>
            <person name="Spirin V."/>
            <person name="Szebenyi C."/>
            <person name="Tomsovsky M."/>
            <person name="Tulloss R.E."/>
            <person name="Uehling J."/>
            <person name="Grigoriev I.V."/>
            <person name="Vagvolgyi C."/>
            <person name="Papp T."/>
            <person name="Martin F.M."/>
            <person name="Miettinen O."/>
            <person name="Hibbett D.S."/>
            <person name="Nagy L.G."/>
        </authorList>
    </citation>
    <scope>NUCLEOTIDE SEQUENCE [LARGE SCALE GENOMIC DNA]</scope>
    <source>
        <strain evidence="1 2">NL-1719</strain>
    </source>
</reference>
<name>A0ACD2ZYL6_9AGAR</name>
<gene>
    <name evidence="1" type="ORF">BDN72DRAFT_748446</name>
</gene>
<feature type="non-terminal residue" evidence="1">
    <location>
        <position position="1"/>
    </location>
</feature>
<accession>A0ACD2ZYL6</accession>
<keyword evidence="2" id="KW-1185">Reference proteome</keyword>
<feature type="non-terminal residue" evidence="1">
    <location>
        <position position="82"/>
    </location>
</feature>
<sequence>KCHPDTRQATLDSLTVWPSIRGQSVRWILGWAGCGKTTIAQTMAELWAGKHLLAASFFFSRSSEDTSTTTSCLDTMEYQYTT</sequence>
<dbReference type="EMBL" id="ML209495">
    <property type="protein sequence ID" value="TFK58265.1"/>
    <property type="molecule type" value="Genomic_DNA"/>
</dbReference>
<protein>
    <submittedName>
        <fullName evidence="1">Uncharacterized protein</fullName>
    </submittedName>
</protein>
<evidence type="ECO:0000313" key="1">
    <source>
        <dbReference type="EMBL" id="TFK58265.1"/>
    </source>
</evidence>
<organism evidence="1 2">
    <name type="scientific">Pluteus cervinus</name>
    <dbReference type="NCBI Taxonomy" id="181527"/>
    <lineage>
        <taxon>Eukaryota</taxon>
        <taxon>Fungi</taxon>
        <taxon>Dikarya</taxon>
        <taxon>Basidiomycota</taxon>
        <taxon>Agaricomycotina</taxon>
        <taxon>Agaricomycetes</taxon>
        <taxon>Agaricomycetidae</taxon>
        <taxon>Agaricales</taxon>
        <taxon>Pluteineae</taxon>
        <taxon>Pluteaceae</taxon>
        <taxon>Pluteus</taxon>
    </lineage>
</organism>